<dbReference type="SMART" id="SM00014">
    <property type="entry name" value="acidPPc"/>
    <property type="match status" value="1"/>
</dbReference>
<dbReference type="PANTHER" id="PTHR14969:SF62">
    <property type="entry name" value="DECAPRENYLPHOSPHORYL-5-PHOSPHORIBOSE PHOSPHATASE RV3807C-RELATED"/>
    <property type="match status" value="1"/>
</dbReference>
<evidence type="ECO:0000256" key="5">
    <source>
        <dbReference type="ARBA" id="ARBA00022989"/>
    </source>
</evidence>
<protein>
    <submittedName>
        <fullName evidence="9">Phosphatase PAP2 family protein</fullName>
    </submittedName>
</protein>
<dbReference type="SUPFAM" id="SSF48317">
    <property type="entry name" value="Acid phosphatase/Vanadium-dependent haloperoxidase"/>
    <property type="match status" value="1"/>
</dbReference>
<feature type="transmembrane region" description="Helical" evidence="7">
    <location>
        <begin position="61"/>
        <end position="80"/>
    </location>
</feature>
<keyword evidence="2" id="KW-1003">Cell membrane</keyword>
<evidence type="ECO:0000256" key="1">
    <source>
        <dbReference type="ARBA" id="ARBA00004651"/>
    </source>
</evidence>
<evidence type="ECO:0000256" key="2">
    <source>
        <dbReference type="ARBA" id="ARBA00022475"/>
    </source>
</evidence>
<proteinExistence type="predicted"/>
<evidence type="ECO:0000256" key="6">
    <source>
        <dbReference type="ARBA" id="ARBA00023136"/>
    </source>
</evidence>
<dbReference type="RefSeq" id="WP_226539102.1">
    <property type="nucleotide sequence ID" value="NZ_CP129013.1"/>
</dbReference>
<name>A0ABY9JU15_9BACI</name>
<gene>
    <name evidence="9" type="ORF">LC087_09340</name>
</gene>
<dbReference type="Gene3D" id="1.20.144.10">
    <property type="entry name" value="Phosphatidic acid phosphatase type 2/haloperoxidase"/>
    <property type="match status" value="1"/>
</dbReference>
<dbReference type="InterPro" id="IPR036938">
    <property type="entry name" value="PAP2/HPO_sf"/>
</dbReference>
<organism evidence="9 10">
    <name type="scientific">Bacillus carboniphilus</name>
    <dbReference type="NCBI Taxonomy" id="86663"/>
    <lineage>
        <taxon>Bacteria</taxon>
        <taxon>Bacillati</taxon>
        <taxon>Bacillota</taxon>
        <taxon>Bacilli</taxon>
        <taxon>Bacillales</taxon>
        <taxon>Bacillaceae</taxon>
        <taxon>Bacillus</taxon>
    </lineage>
</organism>
<evidence type="ECO:0000256" key="4">
    <source>
        <dbReference type="ARBA" id="ARBA00022801"/>
    </source>
</evidence>
<keyword evidence="3 7" id="KW-0812">Transmembrane</keyword>
<dbReference type="InterPro" id="IPR000326">
    <property type="entry name" value="PAP2/HPO"/>
</dbReference>
<dbReference type="CDD" id="cd01610">
    <property type="entry name" value="PAP2_like"/>
    <property type="match status" value="1"/>
</dbReference>
<feature type="transmembrane region" description="Helical" evidence="7">
    <location>
        <begin position="115"/>
        <end position="136"/>
    </location>
</feature>
<evidence type="ECO:0000256" key="7">
    <source>
        <dbReference type="SAM" id="Phobius"/>
    </source>
</evidence>
<evidence type="ECO:0000256" key="3">
    <source>
        <dbReference type="ARBA" id="ARBA00022692"/>
    </source>
</evidence>
<keyword evidence="5 7" id="KW-1133">Transmembrane helix</keyword>
<feature type="domain" description="Phosphatidic acid phosphatase type 2/haloperoxidase" evidence="8">
    <location>
        <begin position="61"/>
        <end position="171"/>
    </location>
</feature>
<feature type="transmembrane region" description="Helical" evidence="7">
    <location>
        <begin position="156"/>
        <end position="174"/>
    </location>
</feature>
<reference evidence="9 10" key="1">
    <citation type="submission" date="2023-06" db="EMBL/GenBank/DDBJ databases">
        <title>Five Gram-positive bacteria isolated from mangrove sediments in Shenzhen, Guangdong, China.</title>
        <authorList>
            <person name="Yu S."/>
            <person name="Zheng W."/>
            <person name="Huang Y."/>
        </authorList>
    </citation>
    <scope>NUCLEOTIDE SEQUENCE [LARGE SCALE GENOMIC DNA]</scope>
    <source>
        <strain evidence="9 10">SaN35-3</strain>
    </source>
</reference>
<keyword evidence="6 7" id="KW-0472">Membrane</keyword>
<comment type="subcellular location">
    <subcellularLocation>
        <location evidence="1">Cell membrane</location>
        <topology evidence="1">Multi-pass membrane protein</topology>
    </subcellularLocation>
</comment>
<sequence>MTKFIDSIHAFECQIFRFINSHFEQKILNMYFRSVTHLGGATYTIMACLFFIVFMKDPFQLAGIASGIALLLSHIPVAIIKKFYPRKRPYLSISDVNIPKNPLQDYSFPSGHTTAIFSITIPFMVLFPYTILFLLPLAMSIGLSRVFLGLHYPSDVLAGCVLGTTVGLVSVRVIEGLI</sequence>
<keyword evidence="10" id="KW-1185">Reference proteome</keyword>
<feature type="transmembrane region" description="Helical" evidence="7">
    <location>
        <begin position="35"/>
        <end position="55"/>
    </location>
</feature>
<accession>A0ABY9JU15</accession>
<dbReference type="PANTHER" id="PTHR14969">
    <property type="entry name" value="SPHINGOSINE-1-PHOSPHATE PHOSPHOHYDROLASE"/>
    <property type="match status" value="1"/>
</dbReference>
<dbReference type="Pfam" id="PF01569">
    <property type="entry name" value="PAP2"/>
    <property type="match status" value="1"/>
</dbReference>
<dbReference type="EMBL" id="CP129013">
    <property type="protein sequence ID" value="WLR41176.1"/>
    <property type="molecule type" value="Genomic_DNA"/>
</dbReference>
<keyword evidence="4" id="KW-0378">Hydrolase</keyword>
<evidence type="ECO:0000313" key="10">
    <source>
        <dbReference type="Proteomes" id="UP001197974"/>
    </source>
</evidence>
<evidence type="ECO:0000313" key="9">
    <source>
        <dbReference type="EMBL" id="WLR41176.1"/>
    </source>
</evidence>
<evidence type="ECO:0000259" key="8">
    <source>
        <dbReference type="SMART" id="SM00014"/>
    </source>
</evidence>
<dbReference type="Proteomes" id="UP001197974">
    <property type="component" value="Chromosome"/>
</dbReference>